<sequence length="129" mass="14367">MQDQIVSEEKNSDDETKSDDATSISSVELQAPKDPLEEGSLNTKQFFLEEETCEHIGDEIRKSQLIVGESQLGAIIPNPVQMESFSFPLLAAREEEMWLINLEATQVPSLPANKSPNRVQSKMAIDFEG</sequence>
<protein>
    <submittedName>
        <fullName evidence="2">Uncharacterized protein</fullName>
    </submittedName>
</protein>
<dbReference type="AlphaFoldDB" id="A0A822ZPL5"/>
<dbReference type="EMBL" id="DUZY01000006">
    <property type="protein sequence ID" value="DAD43738.1"/>
    <property type="molecule type" value="Genomic_DNA"/>
</dbReference>
<comment type="caution">
    <text evidence="2">The sequence shown here is derived from an EMBL/GenBank/DDBJ whole genome shotgun (WGS) entry which is preliminary data.</text>
</comment>
<feature type="region of interest" description="Disordered" evidence="1">
    <location>
        <begin position="1"/>
        <end position="40"/>
    </location>
</feature>
<dbReference type="Proteomes" id="UP000607653">
    <property type="component" value="Unassembled WGS sequence"/>
</dbReference>
<accession>A0A822ZPL5</accession>
<name>A0A822ZPL5_NELNU</name>
<evidence type="ECO:0000256" key="1">
    <source>
        <dbReference type="SAM" id="MobiDB-lite"/>
    </source>
</evidence>
<organism evidence="2 3">
    <name type="scientific">Nelumbo nucifera</name>
    <name type="common">Sacred lotus</name>
    <dbReference type="NCBI Taxonomy" id="4432"/>
    <lineage>
        <taxon>Eukaryota</taxon>
        <taxon>Viridiplantae</taxon>
        <taxon>Streptophyta</taxon>
        <taxon>Embryophyta</taxon>
        <taxon>Tracheophyta</taxon>
        <taxon>Spermatophyta</taxon>
        <taxon>Magnoliopsida</taxon>
        <taxon>Proteales</taxon>
        <taxon>Nelumbonaceae</taxon>
        <taxon>Nelumbo</taxon>
    </lineage>
</organism>
<reference evidence="2 3" key="1">
    <citation type="journal article" date="2020" name="Mol. Biol. Evol.">
        <title>Distinct Expression and Methylation Patterns for Genes with Different Fates following a Single Whole-Genome Duplication in Flowering Plants.</title>
        <authorList>
            <person name="Shi T."/>
            <person name="Rahmani R.S."/>
            <person name="Gugger P.F."/>
            <person name="Wang M."/>
            <person name="Li H."/>
            <person name="Zhang Y."/>
            <person name="Li Z."/>
            <person name="Wang Q."/>
            <person name="Van de Peer Y."/>
            <person name="Marchal K."/>
            <person name="Chen J."/>
        </authorList>
    </citation>
    <scope>NUCLEOTIDE SEQUENCE [LARGE SCALE GENOMIC DNA]</scope>
    <source>
        <tissue evidence="2">Leaf</tissue>
    </source>
</reference>
<evidence type="ECO:0000313" key="3">
    <source>
        <dbReference type="Proteomes" id="UP000607653"/>
    </source>
</evidence>
<evidence type="ECO:0000313" key="2">
    <source>
        <dbReference type="EMBL" id="DAD43738.1"/>
    </source>
</evidence>
<feature type="compositionally biased region" description="Basic and acidic residues" evidence="1">
    <location>
        <begin position="7"/>
        <end position="20"/>
    </location>
</feature>
<keyword evidence="3" id="KW-1185">Reference proteome</keyword>
<proteinExistence type="predicted"/>
<gene>
    <name evidence="2" type="ORF">HUJ06_001968</name>
</gene>